<evidence type="ECO:0000313" key="1">
    <source>
        <dbReference type="EMBL" id="GAA3766397.1"/>
    </source>
</evidence>
<keyword evidence="2" id="KW-1185">Reference proteome</keyword>
<comment type="caution">
    <text evidence="1">The sequence shown here is derived from an EMBL/GenBank/DDBJ whole genome shotgun (WGS) entry which is preliminary data.</text>
</comment>
<dbReference type="SUPFAM" id="SSF56112">
    <property type="entry name" value="Protein kinase-like (PK-like)"/>
    <property type="match status" value="1"/>
</dbReference>
<gene>
    <name evidence="1" type="ORF">GCM10022402_49510</name>
</gene>
<accession>A0ABP7GJQ0</accession>
<dbReference type="SUPFAM" id="SSF52540">
    <property type="entry name" value="P-loop containing nucleoside triphosphate hydrolases"/>
    <property type="match status" value="1"/>
</dbReference>
<organism evidence="1 2">
    <name type="scientific">Salinactinospora qingdaonensis</name>
    <dbReference type="NCBI Taxonomy" id="702744"/>
    <lineage>
        <taxon>Bacteria</taxon>
        <taxon>Bacillati</taxon>
        <taxon>Actinomycetota</taxon>
        <taxon>Actinomycetes</taxon>
        <taxon>Streptosporangiales</taxon>
        <taxon>Nocardiopsidaceae</taxon>
        <taxon>Salinactinospora</taxon>
    </lineage>
</organism>
<evidence type="ECO:0000313" key="2">
    <source>
        <dbReference type="Proteomes" id="UP001500908"/>
    </source>
</evidence>
<dbReference type="PANTHER" id="PTHR43883">
    <property type="entry name" value="SLR0207 PROTEIN"/>
    <property type="match status" value="1"/>
</dbReference>
<sequence>MQSAAVGAAPYAEVHETHAGVVFLVGEHAYKLKKPEDFGFLDYSTRELRRAACHREVELNERLAPDVYQGVLDVVGPDAVPVDHLVAMRRMPDERRLSTLVRDGADIDDELRRIAHLLAAFHSRAERGPEIAREGTAAALRDRWMSSLTQIRPFQEQVLGGETPEIERLAMRFIDGRGELFASRIADDRIVDGHGDLLAGDIFCLDDGPRVLDCLEFDNRLRWVDGLDDAAFLAMDLERLGAPQAAATFLRAYADFVGDPAPAALHHHYIAYRAFVRAKVACLRQAQGDGEAAAEARMLERIALEHLHRGAVRLIIVGGSPATGKTTVAEALADRLGMTLLSSDRVRKERAGLGHWQSAAAGYKEGIYTEEASRAVYGELLRRAQELLSRGESVIVDASWSDALFRSHAEGLAATTLADFVELRCTAPEEVVAQRLAHRATAGSVSDADATIARSMAAAFHPWPKATPLDTSRPMRDVLTDALALAAPRPAVEPWHPHRPVMTAD</sequence>
<dbReference type="RefSeq" id="WP_344977409.1">
    <property type="nucleotide sequence ID" value="NZ_BAABDD010000052.1"/>
</dbReference>
<reference evidence="2" key="1">
    <citation type="journal article" date="2019" name="Int. J. Syst. Evol. Microbiol.">
        <title>The Global Catalogue of Microorganisms (GCM) 10K type strain sequencing project: providing services to taxonomists for standard genome sequencing and annotation.</title>
        <authorList>
            <consortium name="The Broad Institute Genomics Platform"/>
            <consortium name="The Broad Institute Genome Sequencing Center for Infectious Disease"/>
            <person name="Wu L."/>
            <person name="Ma J."/>
        </authorList>
    </citation>
    <scope>NUCLEOTIDE SEQUENCE [LARGE SCALE GENOMIC DNA]</scope>
    <source>
        <strain evidence="2">JCM 17137</strain>
    </source>
</reference>
<dbReference type="InterPro" id="IPR027417">
    <property type="entry name" value="P-loop_NTPase"/>
</dbReference>
<dbReference type="EMBL" id="BAABDD010000052">
    <property type="protein sequence ID" value="GAA3766397.1"/>
    <property type="molecule type" value="Genomic_DNA"/>
</dbReference>
<dbReference type="Pfam" id="PF13671">
    <property type="entry name" value="AAA_33"/>
    <property type="match status" value="1"/>
</dbReference>
<protein>
    <submittedName>
        <fullName evidence="1">AAA family ATPase</fullName>
    </submittedName>
</protein>
<proteinExistence type="predicted"/>
<dbReference type="InterPro" id="IPR052732">
    <property type="entry name" value="Cell-binding_unc_protein"/>
</dbReference>
<dbReference type="Proteomes" id="UP001500908">
    <property type="component" value="Unassembled WGS sequence"/>
</dbReference>
<dbReference type="PANTHER" id="PTHR43883:SF1">
    <property type="entry name" value="GLUCONOKINASE"/>
    <property type="match status" value="1"/>
</dbReference>
<dbReference type="Gene3D" id="3.40.50.300">
    <property type="entry name" value="P-loop containing nucleotide triphosphate hydrolases"/>
    <property type="match status" value="1"/>
</dbReference>
<name>A0ABP7GJQ0_9ACTN</name>
<dbReference type="InterPro" id="IPR011009">
    <property type="entry name" value="Kinase-like_dom_sf"/>
</dbReference>